<organism evidence="1 2">
    <name type="scientific">Ligilactobacillus agilis</name>
    <dbReference type="NCBI Taxonomy" id="1601"/>
    <lineage>
        <taxon>Bacteria</taxon>
        <taxon>Bacillati</taxon>
        <taxon>Bacillota</taxon>
        <taxon>Bacilli</taxon>
        <taxon>Lactobacillales</taxon>
        <taxon>Lactobacillaceae</taxon>
        <taxon>Ligilactobacillus</taxon>
    </lineage>
</organism>
<evidence type="ECO:0000313" key="2">
    <source>
        <dbReference type="Proteomes" id="UP000234579"/>
    </source>
</evidence>
<reference evidence="2" key="1">
    <citation type="submission" date="2017-12" db="EMBL/GenBank/DDBJ databases">
        <authorList>
            <person name="Christensen H."/>
        </authorList>
    </citation>
    <scope>NUCLEOTIDE SEQUENCE [LARGE SCALE GENOMIC DNA]</scope>
    <source>
        <strain evidence="2">268A</strain>
    </source>
</reference>
<dbReference type="AlphaFoldDB" id="A0A2I2ACM2"/>
<protein>
    <submittedName>
        <fullName evidence="1">Uncharacterized protein</fullName>
    </submittedName>
</protein>
<comment type="caution">
    <text evidence="1">The sequence shown here is derived from an EMBL/GenBank/DDBJ whole genome shotgun (WGS) entry which is preliminary data.</text>
</comment>
<gene>
    <name evidence="1" type="ORF">CYR79_02850</name>
</gene>
<dbReference type="EMBL" id="PKGI01000014">
    <property type="protein sequence ID" value="PLA77087.1"/>
    <property type="molecule type" value="Genomic_DNA"/>
</dbReference>
<sequence length="196" mass="23571">MKVKLTNTTINYEGELTIDPTFYHDNEYTICKMLEENPGFKVKSDDGMGLKLTFKTNLLWDNDYELAIIAIFTENMFKNDFSFEYKHQDIRREEVILKPYTIFLFSLINNLRQNPFEVKLKGYLSDVPSRKTYMEYKFYPRFRLVRPNHISYTAAGLNAEHDDFDTFKRFYLRGKEVDDRRLLKLAKYDNYPDYFS</sequence>
<name>A0A2I2ACM2_9LACO</name>
<dbReference type="RefSeq" id="WP_101811438.1">
    <property type="nucleotide sequence ID" value="NZ_PKGI01000014.1"/>
</dbReference>
<accession>A0A2I2ACM2</accession>
<evidence type="ECO:0000313" key="1">
    <source>
        <dbReference type="EMBL" id="PLA77087.1"/>
    </source>
</evidence>
<proteinExistence type="predicted"/>
<dbReference type="Proteomes" id="UP000234579">
    <property type="component" value="Unassembled WGS sequence"/>
</dbReference>